<comment type="caution">
    <text evidence="1">The sequence shown here is derived from an EMBL/GenBank/DDBJ whole genome shotgun (WGS) entry which is preliminary data.</text>
</comment>
<gene>
    <name evidence="1" type="ORF">PLEPLA_LOCUS26760</name>
</gene>
<name>A0A9N7UYL7_PLEPL</name>
<proteinExistence type="predicted"/>
<organism evidence="1 2">
    <name type="scientific">Pleuronectes platessa</name>
    <name type="common">European plaice</name>
    <dbReference type="NCBI Taxonomy" id="8262"/>
    <lineage>
        <taxon>Eukaryota</taxon>
        <taxon>Metazoa</taxon>
        <taxon>Chordata</taxon>
        <taxon>Craniata</taxon>
        <taxon>Vertebrata</taxon>
        <taxon>Euteleostomi</taxon>
        <taxon>Actinopterygii</taxon>
        <taxon>Neopterygii</taxon>
        <taxon>Teleostei</taxon>
        <taxon>Neoteleostei</taxon>
        <taxon>Acanthomorphata</taxon>
        <taxon>Carangaria</taxon>
        <taxon>Pleuronectiformes</taxon>
        <taxon>Pleuronectoidei</taxon>
        <taxon>Pleuronectidae</taxon>
        <taxon>Pleuronectes</taxon>
    </lineage>
</organism>
<evidence type="ECO:0000313" key="2">
    <source>
        <dbReference type="Proteomes" id="UP001153269"/>
    </source>
</evidence>
<reference evidence="1" key="1">
    <citation type="submission" date="2020-03" db="EMBL/GenBank/DDBJ databases">
        <authorList>
            <person name="Weist P."/>
        </authorList>
    </citation>
    <scope>NUCLEOTIDE SEQUENCE</scope>
</reference>
<protein>
    <submittedName>
        <fullName evidence="1">Uncharacterized protein</fullName>
    </submittedName>
</protein>
<evidence type="ECO:0000313" key="1">
    <source>
        <dbReference type="EMBL" id="CAB1438900.1"/>
    </source>
</evidence>
<dbReference type="AlphaFoldDB" id="A0A9N7UYL7"/>
<accession>A0A9N7UYL7</accession>
<dbReference type="Proteomes" id="UP001153269">
    <property type="component" value="Unassembled WGS sequence"/>
</dbReference>
<sequence length="118" mass="12900">MEFTQGLPSDDNYMTQEIFHTPMAQGGPMAAGSCRERGVVFWVGHGGVVRVKGGRSTGKVIAGAPMQDHRFPHQRLRSDVHTPLAPLLLFQPPTSLSLQQQSVGPPISHHRILLGRRA</sequence>
<dbReference type="EMBL" id="CADEAL010002223">
    <property type="protein sequence ID" value="CAB1438900.1"/>
    <property type="molecule type" value="Genomic_DNA"/>
</dbReference>
<keyword evidence="2" id="KW-1185">Reference proteome</keyword>